<name>A0A816R8H8_9BILA</name>
<gene>
    <name evidence="6" type="ORF">MBJ925_LOCUS16188</name>
    <name evidence="7" type="ORF">SMN809_LOCUS3122</name>
</gene>
<dbReference type="InterPro" id="IPR049625">
    <property type="entry name" value="Glyco_transf_61_cat"/>
</dbReference>
<accession>A0A816R8H8</accession>
<proteinExistence type="predicted"/>
<dbReference type="Proteomes" id="UP000676336">
    <property type="component" value="Unassembled WGS sequence"/>
</dbReference>
<evidence type="ECO:0000313" key="6">
    <source>
        <dbReference type="EMBL" id="CAF2067885.1"/>
    </source>
</evidence>
<comment type="caution">
    <text evidence="6">The sequence shown here is derived from an EMBL/GenBank/DDBJ whole genome shotgun (WGS) entry which is preliminary data.</text>
</comment>
<dbReference type="PANTHER" id="PTHR20961">
    <property type="entry name" value="GLYCOSYLTRANSFERASE"/>
    <property type="match status" value="1"/>
</dbReference>
<keyword evidence="2" id="KW-0808">Transferase</keyword>
<protein>
    <recommendedName>
        <fullName evidence="5">Glycosyltransferase 61 catalytic domain-containing protein</fullName>
    </recommendedName>
</protein>
<feature type="transmembrane region" description="Helical" evidence="4">
    <location>
        <begin position="6"/>
        <end position="28"/>
    </location>
</feature>
<dbReference type="InterPro" id="IPR007657">
    <property type="entry name" value="Glycosyltransferase_61"/>
</dbReference>
<dbReference type="EMBL" id="CAJOBI010000623">
    <property type="protein sequence ID" value="CAF3835448.1"/>
    <property type="molecule type" value="Genomic_DNA"/>
</dbReference>
<evidence type="ECO:0000256" key="3">
    <source>
        <dbReference type="ARBA" id="ARBA00023180"/>
    </source>
</evidence>
<keyword evidence="4" id="KW-0472">Membrane</keyword>
<evidence type="ECO:0000313" key="8">
    <source>
        <dbReference type="Proteomes" id="UP000663824"/>
    </source>
</evidence>
<evidence type="ECO:0000259" key="5">
    <source>
        <dbReference type="Pfam" id="PF04577"/>
    </source>
</evidence>
<sequence length="573" mass="67482">MNQFYVVTLFVVFITIGYTGLTYVYSSLPFPQFYRQRQDELTKILQNYDDTRGWISSSLYNELNSYLVTRNYKNRNVKKTFVIKNHTVTNLPLNYDYIKFIKDDPTKIYPYSSWKCSETSNSDFETSGGYCVLTNIYYQSSTDLYYFFRDPSFQEQTDTRRDTFMAPYGVFKLNITDNIEIIKRLNVAATLTRPLLINYPPDTNYAHGFLEACAPRFWTLAECQSHPSYIDPTKIQIYFTSYLLHYEPNRNNYRRQSDGTYIPVRRWEQMIQSMFSIYPLLTYQSFNGSNVMFQYALLTGANNPRVAAWGHHYATNRMFQSFPFPTVYYRRAYLAYSEWILTSFNLKSKFELTSVQEELQHKKLSEQIPICDQTCSNHKKNNISSNEFTGEWIVVLNRVGIRHREMINADELVRYLLKAFPDRKNPYLRVWPKQFNFNDNLYDTARMARSIRLLIGVHGAGLSNTLFMRPGAILYEVNPYGCRHLSFNFKRWANVFNLQHALWVPFKGENGRTDDVCDREEPTTLNIKDIINEVKGLLKDEAEYRTGYIRRALKIITDTSIVDRPPSGFEKIL</sequence>
<evidence type="ECO:0000313" key="7">
    <source>
        <dbReference type="EMBL" id="CAF3835448.1"/>
    </source>
</evidence>
<dbReference type="Proteomes" id="UP000663824">
    <property type="component" value="Unassembled WGS sequence"/>
</dbReference>
<reference evidence="6" key="1">
    <citation type="submission" date="2021-02" db="EMBL/GenBank/DDBJ databases">
        <authorList>
            <person name="Nowell W R."/>
        </authorList>
    </citation>
    <scope>NUCLEOTIDE SEQUENCE</scope>
</reference>
<dbReference type="AlphaFoldDB" id="A0A816R8H8"/>
<dbReference type="GO" id="GO:0016757">
    <property type="term" value="F:glycosyltransferase activity"/>
    <property type="evidence" value="ECO:0007669"/>
    <property type="project" value="UniProtKB-KW"/>
</dbReference>
<evidence type="ECO:0000256" key="1">
    <source>
        <dbReference type="ARBA" id="ARBA00022676"/>
    </source>
</evidence>
<feature type="domain" description="Glycosyltransferase 61 catalytic" evidence="5">
    <location>
        <begin position="357"/>
        <end position="473"/>
    </location>
</feature>
<evidence type="ECO:0000256" key="4">
    <source>
        <dbReference type="SAM" id="Phobius"/>
    </source>
</evidence>
<keyword evidence="1" id="KW-0328">Glycosyltransferase</keyword>
<evidence type="ECO:0000256" key="2">
    <source>
        <dbReference type="ARBA" id="ARBA00022679"/>
    </source>
</evidence>
<keyword evidence="3" id="KW-0325">Glycoprotein</keyword>
<keyword evidence="4" id="KW-1133">Transmembrane helix</keyword>
<dbReference type="Pfam" id="PF04577">
    <property type="entry name" value="Glyco_transf_61"/>
    <property type="match status" value="1"/>
</dbReference>
<dbReference type="EMBL" id="CAJNRE010007766">
    <property type="protein sequence ID" value="CAF2067885.1"/>
    <property type="molecule type" value="Genomic_DNA"/>
</dbReference>
<organism evidence="6 8">
    <name type="scientific">Rotaria magnacalcarata</name>
    <dbReference type="NCBI Taxonomy" id="392030"/>
    <lineage>
        <taxon>Eukaryota</taxon>
        <taxon>Metazoa</taxon>
        <taxon>Spiralia</taxon>
        <taxon>Gnathifera</taxon>
        <taxon>Rotifera</taxon>
        <taxon>Eurotatoria</taxon>
        <taxon>Bdelloidea</taxon>
        <taxon>Philodinida</taxon>
        <taxon>Philodinidae</taxon>
        <taxon>Rotaria</taxon>
    </lineage>
</organism>
<keyword evidence="4" id="KW-0812">Transmembrane</keyword>